<name>A0ABT8YML3_9HYPH</name>
<gene>
    <name evidence="1" type="ORF">Q4481_13425</name>
</gene>
<dbReference type="RefSeq" id="WP_304376880.1">
    <property type="nucleotide sequence ID" value="NZ_JAUOZU010000008.1"/>
</dbReference>
<dbReference type="Gene3D" id="6.10.280.50">
    <property type="match status" value="1"/>
</dbReference>
<dbReference type="EMBL" id="JAUOZU010000008">
    <property type="protein sequence ID" value="MDO6964963.1"/>
    <property type="molecule type" value="Genomic_DNA"/>
</dbReference>
<keyword evidence="2" id="KW-1185">Reference proteome</keyword>
<dbReference type="InterPro" id="IPR007420">
    <property type="entry name" value="DUF465"/>
</dbReference>
<proteinExistence type="predicted"/>
<reference evidence="1" key="1">
    <citation type="journal article" date="2015" name="Int. J. Syst. Evol. Microbiol.">
        <title>Rhizobium alvei sp. nov., isolated from a freshwater river.</title>
        <authorList>
            <person name="Sheu S.Y."/>
            <person name="Huang H.W."/>
            <person name="Young C.C."/>
            <person name="Chen W.M."/>
        </authorList>
    </citation>
    <scope>NUCLEOTIDE SEQUENCE</scope>
    <source>
        <strain evidence="1">TNR-22</strain>
    </source>
</reference>
<evidence type="ECO:0000313" key="2">
    <source>
        <dbReference type="Proteomes" id="UP001174932"/>
    </source>
</evidence>
<dbReference type="InterPro" id="IPR038444">
    <property type="entry name" value="DUF465_sf"/>
</dbReference>
<sequence length="58" mass="6773">MTIEAHISTLEKKHGALEQQLHNAMLHPSTGDTFIAELKRQKLRLKDEIERLRNNTEH</sequence>
<dbReference type="Pfam" id="PF04325">
    <property type="entry name" value="DUF465"/>
    <property type="match status" value="1"/>
</dbReference>
<dbReference type="Proteomes" id="UP001174932">
    <property type="component" value="Unassembled WGS sequence"/>
</dbReference>
<evidence type="ECO:0000313" key="1">
    <source>
        <dbReference type="EMBL" id="MDO6964963.1"/>
    </source>
</evidence>
<reference evidence="1" key="2">
    <citation type="submission" date="2023-07" db="EMBL/GenBank/DDBJ databases">
        <authorList>
            <person name="Shen H."/>
        </authorList>
    </citation>
    <scope>NUCLEOTIDE SEQUENCE</scope>
    <source>
        <strain evidence="1">TNR-22</strain>
    </source>
</reference>
<organism evidence="1 2">
    <name type="scientific">Rhizobium alvei</name>
    <dbReference type="NCBI Taxonomy" id="1132659"/>
    <lineage>
        <taxon>Bacteria</taxon>
        <taxon>Pseudomonadati</taxon>
        <taxon>Pseudomonadota</taxon>
        <taxon>Alphaproteobacteria</taxon>
        <taxon>Hyphomicrobiales</taxon>
        <taxon>Rhizobiaceae</taxon>
        <taxon>Rhizobium/Agrobacterium group</taxon>
        <taxon>Rhizobium</taxon>
    </lineage>
</organism>
<protein>
    <submittedName>
        <fullName evidence="1">DUF465 domain-containing protein</fullName>
    </submittedName>
</protein>
<accession>A0ABT8YML3</accession>
<comment type="caution">
    <text evidence="1">The sequence shown here is derived from an EMBL/GenBank/DDBJ whole genome shotgun (WGS) entry which is preliminary data.</text>
</comment>